<proteinExistence type="predicted"/>
<protein>
    <submittedName>
        <fullName evidence="1">Uncharacterized protein</fullName>
    </submittedName>
</protein>
<gene>
    <name evidence="1" type="ORF">K3G42_005002</name>
</gene>
<comment type="caution">
    <text evidence="1">The sequence shown here is derived from an EMBL/GenBank/DDBJ whole genome shotgun (WGS) entry which is preliminary data.</text>
</comment>
<dbReference type="EMBL" id="CM037616">
    <property type="protein sequence ID" value="KAH7991341.1"/>
    <property type="molecule type" value="Genomic_DNA"/>
</dbReference>
<evidence type="ECO:0000313" key="2">
    <source>
        <dbReference type="Proteomes" id="UP000827872"/>
    </source>
</evidence>
<evidence type="ECO:0000313" key="1">
    <source>
        <dbReference type="EMBL" id="KAH7991341.1"/>
    </source>
</evidence>
<dbReference type="Proteomes" id="UP000827872">
    <property type="component" value="Linkage Group LG03"/>
</dbReference>
<name>A0ACB8EFU5_9SAUR</name>
<accession>A0ACB8EFU5</accession>
<organism evidence="1 2">
    <name type="scientific">Sphaerodactylus townsendi</name>
    <dbReference type="NCBI Taxonomy" id="933632"/>
    <lineage>
        <taxon>Eukaryota</taxon>
        <taxon>Metazoa</taxon>
        <taxon>Chordata</taxon>
        <taxon>Craniata</taxon>
        <taxon>Vertebrata</taxon>
        <taxon>Euteleostomi</taxon>
        <taxon>Lepidosauria</taxon>
        <taxon>Squamata</taxon>
        <taxon>Bifurcata</taxon>
        <taxon>Gekkota</taxon>
        <taxon>Sphaerodactylidae</taxon>
        <taxon>Sphaerodactylus</taxon>
    </lineage>
</organism>
<keyword evidence="2" id="KW-1185">Reference proteome</keyword>
<sequence length="139" mass="16360">MQEREETHSEPTSSISQSNARNKKLTTKMLAYLQDQKQMTGEKQKTVKKFRELHSFLEKQEKRLLDQIEEVEKEIATTRDQHWAELSKEHSHLDSLIQEIQEKCQQPASDLLWVRVLWEQAGSQLGKAAFLSFLHLEEK</sequence>
<reference evidence="1" key="1">
    <citation type="submission" date="2021-08" db="EMBL/GenBank/DDBJ databases">
        <title>The first chromosome-level gecko genome reveals the dynamic sex chromosomes of Neotropical dwarf geckos (Sphaerodactylidae: Sphaerodactylus).</title>
        <authorList>
            <person name="Pinto B.J."/>
            <person name="Keating S.E."/>
            <person name="Gamble T."/>
        </authorList>
    </citation>
    <scope>NUCLEOTIDE SEQUENCE</scope>
    <source>
        <strain evidence="1">TG3544</strain>
    </source>
</reference>